<feature type="region of interest" description="Disordered" evidence="1">
    <location>
        <begin position="1"/>
        <end position="68"/>
    </location>
</feature>
<keyword evidence="3" id="KW-1185">Reference proteome</keyword>
<reference evidence="2 3" key="1">
    <citation type="submission" date="2014-04" db="EMBL/GenBank/DDBJ databases">
        <title>Genome assembly of Hyalangium minutum DSM 14724.</title>
        <authorList>
            <person name="Sharma G."/>
            <person name="Subramanian S."/>
        </authorList>
    </citation>
    <scope>NUCLEOTIDE SEQUENCE [LARGE SCALE GENOMIC DNA]</scope>
    <source>
        <strain evidence="2 3">DSM 14724</strain>
    </source>
</reference>
<comment type="caution">
    <text evidence="2">The sequence shown here is derived from an EMBL/GenBank/DDBJ whole genome shotgun (WGS) entry which is preliminary data.</text>
</comment>
<feature type="compositionally biased region" description="Basic residues" evidence="1">
    <location>
        <begin position="1"/>
        <end position="11"/>
    </location>
</feature>
<evidence type="ECO:0000313" key="3">
    <source>
        <dbReference type="Proteomes" id="UP000028725"/>
    </source>
</evidence>
<dbReference type="EMBL" id="JMCB01000030">
    <property type="protein sequence ID" value="KFE60580.1"/>
    <property type="molecule type" value="Genomic_DNA"/>
</dbReference>
<evidence type="ECO:0000313" key="2">
    <source>
        <dbReference type="EMBL" id="KFE60580.1"/>
    </source>
</evidence>
<protein>
    <submittedName>
        <fullName evidence="2">Uncharacterized protein</fullName>
    </submittedName>
</protein>
<evidence type="ECO:0000256" key="1">
    <source>
        <dbReference type="SAM" id="MobiDB-lite"/>
    </source>
</evidence>
<dbReference type="Proteomes" id="UP000028725">
    <property type="component" value="Unassembled WGS sequence"/>
</dbReference>
<dbReference type="STRING" id="394096.DB31_5919"/>
<name>A0A085VYR7_9BACT</name>
<organism evidence="2 3">
    <name type="scientific">Hyalangium minutum</name>
    <dbReference type="NCBI Taxonomy" id="394096"/>
    <lineage>
        <taxon>Bacteria</taxon>
        <taxon>Pseudomonadati</taxon>
        <taxon>Myxococcota</taxon>
        <taxon>Myxococcia</taxon>
        <taxon>Myxococcales</taxon>
        <taxon>Cystobacterineae</taxon>
        <taxon>Archangiaceae</taxon>
        <taxon>Hyalangium</taxon>
    </lineage>
</organism>
<dbReference type="AlphaFoldDB" id="A0A085VYR7"/>
<accession>A0A085VYR7</accession>
<sequence>MHCRWTPKKGRAGVFRLRGPSSKRHSYCSHTPPMGQEWNARRGTAPVIGGKDVSQREGAARAQQSPRH</sequence>
<proteinExistence type="predicted"/>
<gene>
    <name evidence="2" type="ORF">DB31_5919</name>
</gene>